<keyword evidence="2" id="KW-1185">Reference proteome</keyword>
<name>A0A1Z4C3J4_9GAMM</name>
<dbReference type="AlphaFoldDB" id="A0A1Z4C3J4"/>
<evidence type="ECO:0000313" key="2">
    <source>
        <dbReference type="Proteomes" id="UP000197019"/>
    </source>
</evidence>
<evidence type="ECO:0000313" key="1">
    <source>
        <dbReference type="EMBL" id="ASF48126.1"/>
    </source>
</evidence>
<accession>A0A1Z4C3J4</accession>
<dbReference type="Proteomes" id="UP000197019">
    <property type="component" value="Chromosome"/>
</dbReference>
<reference evidence="1 2" key="1">
    <citation type="submission" date="2017-06" db="EMBL/GenBank/DDBJ databases">
        <title>Genome Sequencing of the methanotroph Methylovulum psychrotolerants str. HV10-M2 isolated from a high-altitude environment.</title>
        <authorList>
            <person name="Mateos-Rivera A."/>
        </authorList>
    </citation>
    <scope>NUCLEOTIDE SEQUENCE [LARGE SCALE GENOMIC DNA]</scope>
    <source>
        <strain evidence="1 2">HV10_M2</strain>
    </source>
</reference>
<dbReference type="EMBL" id="CP022129">
    <property type="protein sequence ID" value="ASF48126.1"/>
    <property type="molecule type" value="Genomic_DNA"/>
</dbReference>
<dbReference type="KEGG" id="mpsy:CEK71_19795"/>
<sequence>MAFPRAQKLAGMFAAPAFLVVEDDQPRPGLREVVAAVRSKVGLTGFAVAGFQLRHGGFGGM</sequence>
<gene>
    <name evidence="1" type="ORF">CEK71_19795</name>
</gene>
<proteinExistence type="predicted"/>
<organism evidence="1 2">
    <name type="scientific">Methylovulum psychrotolerans</name>
    <dbReference type="NCBI Taxonomy" id="1704499"/>
    <lineage>
        <taxon>Bacteria</taxon>
        <taxon>Pseudomonadati</taxon>
        <taxon>Pseudomonadota</taxon>
        <taxon>Gammaproteobacteria</taxon>
        <taxon>Methylococcales</taxon>
        <taxon>Methylococcaceae</taxon>
        <taxon>Methylovulum</taxon>
    </lineage>
</organism>
<protein>
    <submittedName>
        <fullName evidence="1">Uncharacterized protein</fullName>
    </submittedName>
</protein>